<comment type="caution">
    <text evidence="11">The sequence shown here is derived from an EMBL/GenBank/DDBJ whole genome shotgun (WGS) entry which is preliminary data.</text>
</comment>
<evidence type="ECO:0000256" key="7">
    <source>
        <dbReference type="ARBA" id="ARBA00023004"/>
    </source>
</evidence>
<protein>
    <recommendedName>
        <fullName evidence="13">Cytochrome P450</fullName>
    </recommendedName>
</protein>
<comment type="pathway">
    <text evidence="2">Secondary metabolite biosynthesis.</text>
</comment>
<evidence type="ECO:0000256" key="1">
    <source>
        <dbReference type="ARBA" id="ARBA00001971"/>
    </source>
</evidence>
<keyword evidence="8 10" id="KW-0503">Monooxygenase</keyword>
<sequence>MALLLHEYAIFLVLGAMAITILHSLMKPKCRPPGPPGIPVLGNLHKLKNDFRYRYIKDISKTYGDVTFFYNPAMSVLVLSSYRSMQDLLGNRGSIYSDRPGSSIVEMSGGGNTLKSATPNFYLLIRMGIKSLLSETFGPTWKLERKLFHQHMNKGAVAQYWPIVEQEAHRCLRSLHRDPDNWRDALRLNTVRVILGITYDIRDTEALDDELRAAISLILLDTYGSIQRTVKSIPRWVPWLGSEIKLLAAWGKEDRVAISKPFNYVKSQKNAGTAKPSFALNLLEEGGTDERTMTWLSASMYAGGADTTSTMLHAFVLAMLLYPEVQRKAQDEIERVVGSDRLPGMHDRDSLPYVENLIKELVRWWLVSPVALVHRLTEDDEYKGYFIPKGTVVIPCIWCISRDEEMYPDPEAFRPERFDEPNADGHFPLDPHQFSFGIGRRICPGQDFADMVLFANITLLLATTTFSKALDSQGNEITPTRDPTPPYGWERRFLDNQPLSLTLLASRIPCLFNCRIKVRPAAALLTIDNQTDEE</sequence>
<dbReference type="Gene3D" id="1.10.630.10">
    <property type="entry name" value="Cytochrome P450"/>
    <property type="match status" value="1"/>
</dbReference>
<evidence type="ECO:0000256" key="5">
    <source>
        <dbReference type="ARBA" id="ARBA00022723"/>
    </source>
</evidence>
<keyword evidence="7 9" id="KW-0408">Iron</keyword>
<evidence type="ECO:0000256" key="8">
    <source>
        <dbReference type="ARBA" id="ARBA00023033"/>
    </source>
</evidence>
<dbReference type="GO" id="GO:0004497">
    <property type="term" value="F:monooxygenase activity"/>
    <property type="evidence" value="ECO:0007669"/>
    <property type="project" value="UniProtKB-KW"/>
</dbReference>
<proteinExistence type="inferred from homology"/>
<evidence type="ECO:0000256" key="4">
    <source>
        <dbReference type="ARBA" id="ARBA00022617"/>
    </source>
</evidence>
<dbReference type="PROSITE" id="PS00086">
    <property type="entry name" value="CYTOCHROME_P450"/>
    <property type="match status" value="1"/>
</dbReference>
<evidence type="ECO:0000256" key="6">
    <source>
        <dbReference type="ARBA" id="ARBA00023002"/>
    </source>
</evidence>
<evidence type="ECO:0000256" key="9">
    <source>
        <dbReference type="PIRSR" id="PIRSR602401-1"/>
    </source>
</evidence>
<name>A0A9P6AN70_9AGAM</name>
<keyword evidence="6 10" id="KW-0560">Oxidoreductase</keyword>
<dbReference type="CDD" id="cd11065">
    <property type="entry name" value="CYP64-like"/>
    <property type="match status" value="1"/>
</dbReference>
<dbReference type="PANTHER" id="PTHR46300:SF5">
    <property type="entry name" value="CYTOCHROME P450"/>
    <property type="match status" value="1"/>
</dbReference>
<organism evidence="11 12">
    <name type="scientific">Hydnum rufescens UP504</name>
    <dbReference type="NCBI Taxonomy" id="1448309"/>
    <lineage>
        <taxon>Eukaryota</taxon>
        <taxon>Fungi</taxon>
        <taxon>Dikarya</taxon>
        <taxon>Basidiomycota</taxon>
        <taxon>Agaricomycotina</taxon>
        <taxon>Agaricomycetes</taxon>
        <taxon>Cantharellales</taxon>
        <taxon>Hydnaceae</taxon>
        <taxon>Hydnum</taxon>
    </lineage>
</organism>
<evidence type="ECO:0000313" key="12">
    <source>
        <dbReference type="Proteomes" id="UP000886523"/>
    </source>
</evidence>
<evidence type="ECO:0000256" key="2">
    <source>
        <dbReference type="ARBA" id="ARBA00005179"/>
    </source>
</evidence>
<dbReference type="SUPFAM" id="SSF48264">
    <property type="entry name" value="Cytochrome P450"/>
    <property type="match status" value="1"/>
</dbReference>
<dbReference type="AlphaFoldDB" id="A0A9P6AN70"/>
<evidence type="ECO:0000313" key="11">
    <source>
        <dbReference type="EMBL" id="KAF9508857.1"/>
    </source>
</evidence>
<keyword evidence="12" id="KW-1185">Reference proteome</keyword>
<evidence type="ECO:0000256" key="3">
    <source>
        <dbReference type="ARBA" id="ARBA00010617"/>
    </source>
</evidence>
<dbReference type="InterPro" id="IPR017972">
    <property type="entry name" value="Cyt_P450_CS"/>
</dbReference>
<dbReference type="InterPro" id="IPR002401">
    <property type="entry name" value="Cyt_P450_E_grp-I"/>
</dbReference>
<dbReference type="PRINTS" id="PR00463">
    <property type="entry name" value="EP450I"/>
</dbReference>
<comment type="cofactor">
    <cofactor evidence="1 9">
        <name>heme</name>
        <dbReference type="ChEBI" id="CHEBI:30413"/>
    </cofactor>
</comment>
<dbReference type="InterPro" id="IPR001128">
    <property type="entry name" value="Cyt_P450"/>
</dbReference>
<gene>
    <name evidence="11" type="ORF">BS47DRAFT_1397467</name>
</gene>
<dbReference type="Pfam" id="PF00067">
    <property type="entry name" value="p450"/>
    <property type="match status" value="1"/>
</dbReference>
<dbReference type="InterPro" id="IPR036396">
    <property type="entry name" value="Cyt_P450_sf"/>
</dbReference>
<evidence type="ECO:0000256" key="10">
    <source>
        <dbReference type="RuleBase" id="RU000461"/>
    </source>
</evidence>
<feature type="binding site" description="axial binding residue" evidence="9">
    <location>
        <position position="443"/>
    </location>
    <ligand>
        <name>heme</name>
        <dbReference type="ChEBI" id="CHEBI:30413"/>
    </ligand>
    <ligandPart>
        <name>Fe</name>
        <dbReference type="ChEBI" id="CHEBI:18248"/>
    </ligandPart>
</feature>
<comment type="similarity">
    <text evidence="3 10">Belongs to the cytochrome P450 family.</text>
</comment>
<accession>A0A9P6AN70</accession>
<dbReference type="GO" id="GO:0020037">
    <property type="term" value="F:heme binding"/>
    <property type="evidence" value="ECO:0007669"/>
    <property type="project" value="InterPro"/>
</dbReference>
<dbReference type="InterPro" id="IPR050364">
    <property type="entry name" value="Cytochrome_P450_fung"/>
</dbReference>
<keyword evidence="4 9" id="KW-0349">Heme</keyword>
<dbReference type="GO" id="GO:0005506">
    <property type="term" value="F:iron ion binding"/>
    <property type="evidence" value="ECO:0007669"/>
    <property type="project" value="InterPro"/>
</dbReference>
<dbReference type="GO" id="GO:0016705">
    <property type="term" value="F:oxidoreductase activity, acting on paired donors, with incorporation or reduction of molecular oxygen"/>
    <property type="evidence" value="ECO:0007669"/>
    <property type="project" value="InterPro"/>
</dbReference>
<dbReference type="EMBL" id="MU129049">
    <property type="protein sequence ID" value="KAF9508857.1"/>
    <property type="molecule type" value="Genomic_DNA"/>
</dbReference>
<reference evidence="11" key="1">
    <citation type="journal article" date="2020" name="Nat. Commun.">
        <title>Large-scale genome sequencing of mycorrhizal fungi provides insights into the early evolution of symbiotic traits.</title>
        <authorList>
            <person name="Miyauchi S."/>
            <person name="Kiss E."/>
            <person name="Kuo A."/>
            <person name="Drula E."/>
            <person name="Kohler A."/>
            <person name="Sanchez-Garcia M."/>
            <person name="Morin E."/>
            <person name="Andreopoulos B."/>
            <person name="Barry K.W."/>
            <person name="Bonito G."/>
            <person name="Buee M."/>
            <person name="Carver A."/>
            <person name="Chen C."/>
            <person name="Cichocki N."/>
            <person name="Clum A."/>
            <person name="Culley D."/>
            <person name="Crous P.W."/>
            <person name="Fauchery L."/>
            <person name="Girlanda M."/>
            <person name="Hayes R.D."/>
            <person name="Keri Z."/>
            <person name="LaButti K."/>
            <person name="Lipzen A."/>
            <person name="Lombard V."/>
            <person name="Magnuson J."/>
            <person name="Maillard F."/>
            <person name="Murat C."/>
            <person name="Nolan M."/>
            <person name="Ohm R.A."/>
            <person name="Pangilinan J."/>
            <person name="Pereira M.F."/>
            <person name="Perotto S."/>
            <person name="Peter M."/>
            <person name="Pfister S."/>
            <person name="Riley R."/>
            <person name="Sitrit Y."/>
            <person name="Stielow J.B."/>
            <person name="Szollosi G."/>
            <person name="Zifcakova L."/>
            <person name="Stursova M."/>
            <person name="Spatafora J.W."/>
            <person name="Tedersoo L."/>
            <person name="Vaario L.M."/>
            <person name="Yamada A."/>
            <person name="Yan M."/>
            <person name="Wang P."/>
            <person name="Xu J."/>
            <person name="Bruns T."/>
            <person name="Baldrian P."/>
            <person name="Vilgalys R."/>
            <person name="Dunand C."/>
            <person name="Henrissat B."/>
            <person name="Grigoriev I.V."/>
            <person name="Hibbett D."/>
            <person name="Nagy L.G."/>
            <person name="Martin F.M."/>
        </authorList>
    </citation>
    <scope>NUCLEOTIDE SEQUENCE</scope>
    <source>
        <strain evidence="11">UP504</strain>
    </source>
</reference>
<evidence type="ECO:0008006" key="13">
    <source>
        <dbReference type="Google" id="ProtNLM"/>
    </source>
</evidence>
<dbReference type="Proteomes" id="UP000886523">
    <property type="component" value="Unassembled WGS sequence"/>
</dbReference>
<dbReference type="PANTHER" id="PTHR46300">
    <property type="entry name" value="P450, PUTATIVE (EUROFUNG)-RELATED-RELATED"/>
    <property type="match status" value="1"/>
</dbReference>
<keyword evidence="5 9" id="KW-0479">Metal-binding</keyword>
<dbReference type="OrthoDB" id="2789670at2759"/>